<name>A0ABP5MFW6_9MICO</name>
<evidence type="ECO:0000313" key="2">
    <source>
        <dbReference type="Proteomes" id="UP001501599"/>
    </source>
</evidence>
<organism evidence="1 2">
    <name type="scientific">Agrococcus versicolor</name>
    <dbReference type="NCBI Taxonomy" id="501482"/>
    <lineage>
        <taxon>Bacteria</taxon>
        <taxon>Bacillati</taxon>
        <taxon>Actinomycetota</taxon>
        <taxon>Actinomycetes</taxon>
        <taxon>Micrococcales</taxon>
        <taxon>Microbacteriaceae</taxon>
        <taxon>Agrococcus</taxon>
    </lineage>
</organism>
<evidence type="ECO:0008006" key="3">
    <source>
        <dbReference type="Google" id="ProtNLM"/>
    </source>
</evidence>
<comment type="caution">
    <text evidence="1">The sequence shown here is derived from an EMBL/GenBank/DDBJ whole genome shotgun (WGS) entry which is preliminary data.</text>
</comment>
<dbReference type="EMBL" id="BAAAQT010000005">
    <property type="protein sequence ID" value="GAA2173421.1"/>
    <property type="molecule type" value="Genomic_DNA"/>
</dbReference>
<proteinExistence type="predicted"/>
<sequence>MLPAMLSIAERSAMRLDGDLFDLAESATHADRVVSPADRVRALRLPLGPAHIVSGLAAAWVHGVAALPTTVDVATLRHRRADVPAGCRALIRRVALDTCLQVDGVRVTSRLRTAVDLLADDPYDDAARIAIRLLVDDVEAVRRAIGVSGRRSVARSLERLAALQAQAALSRR</sequence>
<reference evidence="2" key="1">
    <citation type="journal article" date="2019" name="Int. J. Syst. Evol. Microbiol.">
        <title>The Global Catalogue of Microorganisms (GCM) 10K type strain sequencing project: providing services to taxonomists for standard genome sequencing and annotation.</title>
        <authorList>
            <consortium name="The Broad Institute Genomics Platform"/>
            <consortium name="The Broad Institute Genome Sequencing Center for Infectious Disease"/>
            <person name="Wu L."/>
            <person name="Ma J."/>
        </authorList>
    </citation>
    <scope>NUCLEOTIDE SEQUENCE [LARGE SCALE GENOMIC DNA]</scope>
    <source>
        <strain evidence="2">JCM 16026</strain>
    </source>
</reference>
<dbReference type="Proteomes" id="UP001501599">
    <property type="component" value="Unassembled WGS sequence"/>
</dbReference>
<protein>
    <recommendedName>
        <fullName evidence="3">AbiEi antitoxin C-terminal domain-containing protein</fullName>
    </recommendedName>
</protein>
<keyword evidence="2" id="KW-1185">Reference proteome</keyword>
<accession>A0ABP5MFW6</accession>
<evidence type="ECO:0000313" key="1">
    <source>
        <dbReference type="EMBL" id="GAA2173421.1"/>
    </source>
</evidence>
<gene>
    <name evidence="1" type="ORF">GCM10009846_15370</name>
</gene>